<proteinExistence type="predicted"/>
<protein>
    <recommendedName>
        <fullName evidence="3">Nucleotidyltransferase</fullName>
    </recommendedName>
</protein>
<dbReference type="PIRSF" id="PIRSF021525">
    <property type="entry name" value="UCP021525"/>
    <property type="match status" value="1"/>
</dbReference>
<dbReference type="InterPro" id="IPR014513">
    <property type="entry name" value="UCP021525"/>
</dbReference>
<dbReference type="eggNOG" id="COG4849">
    <property type="taxonomic scope" value="Bacteria"/>
</dbReference>
<dbReference type="AlphaFoldDB" id="A5CMX9"/>
<dbReference type="Proteomes" id="UP000001564">
    <property type="component" value="Chromosome"/>
</dbReference>
<evidence type="ECO:0008006" key="3">
    <source>
        <dbReference type="Google" id="ProtNLM"/>
    </source>
</evidence>
<keyword evidence="2" id="KW-1185">Reference proteome</keyword>
<dbReference type="EMBL" id="AM711867">
    <property type="protein sequence ID" value="CAN00415.1"/>
    <property type="molecule type" value="Genomic_DNA"/>
</dbReference>
<dbReference type="KEGG" id="cmi:CMM_0393"/>
<evidence type="ECO:0000313" key="1">
    <source>
        <dbReference type="EMBL" id="CAN00415.1"/>
    </source>
</evidence>
<evidence type="ECO:0000313" key="2">
    <source>
        <dbReference type="Proteomes" id="UP000001564"/>
    </source>
</evidence>
<sequence length="254" mass="27400">MTGADPGAILLIGAEARDVLHAAQGRTTALRGTTDVDIGIALSGWSAYEGVRQAFVPVGHTGIRFRIADMAVDVVPFGGVEDPRGLARPRGREDDAIVVFGFVEVMRRAWILPLPSGVGIRVPRVEGYAALKMRAWIDRSPDHEEKDADDLALALHWYLVDPDVLTRAWEEGERLDEADGDVTLVIASLLGSDVAAALSASDCEDLLPRWLAMDLDALARAFSRENGRPWTGDPARARLLLDALTRGVVFGPSA</sequence>
<accession>A5CMX9</accession>
<name>A5CMX9_CLAM3</name>
<dbReference type="HOGENOM" id="CLU_069344_0_1_11"/>
<organism evidence="1 2">
    <name type="scientific">Clavibacter michiganensis subsp. michiganensis (strain NCPPB 382)</name>
    <dbReference type="NCBI Taxonomy" id="443906"/>
    <lineage>
        <taxon>Bacteria</taxon>
        <taxon>Bacillati</taxon>
        <taxon>Actinomycetota</taxon>
        <taxon>Actinomycetes</taxon>
        <taxon>Micrococcales</taxon>
        <taxon>Microbacteriaceae</taxon>
        <taxon>Clavibacter</taxon>
    </lineage>
</organism>
<reference evidence="1 2" key="1">
    <citation type="journal article" date="2008" name="J. Bacteriol.">
        <title>The genome sequence of the tomato-pathogenic actinomycete Clavibacter michiganensis subsp. michiganensis NCPPB382 reveals a large island involved in pathogenicity.</title>
        <authorList>
            <person name="Gartemann K.H."/>
            <person name="Abt B."/>
            <person name="Bekel T."/>
            <person name="Burger A."/>
            <person name="Engemann J."/>
            <person name="Flugel M."/>
            <person name="Gaigalat L."/>
            <person name="Goesmann A."/>
            <person name="Grafen I."/>
            <person name="Kalinowski J."/>
            <person name="Kaup O."/>
            <person name="Kirchner O."/>
            <person name="Krause L."/>
            <person name="Linke B."/>
            <person name="McHardy A."/>
            <person name="Meyer F."/>
            <person name="Pohle S."/>
            <person name="Ruckert C."/>
            <person name="Schneiker S."/>
            <person name="Zellermann E.M."/>
            <person name="Puhler A."/>
            <person name="Eichenlaub R."/>
            <person name="Kaiser O."/>
            <person name="Bartels D."/>
        </authorList>
    </citation>
    <scope>NUCLEOTIDE SEQUENCE [LARGE SCALE GENOMIC DNA]</scope>
    <source>
        <strain evidence="1 2">NCPPB 382</strain>
    </source>
</reference>
<gene>
    <name evidence="1" type="ordered locus">CMM_0393</name>
</gene>